<dbReference type="PRINTS" id="PR00313">
    <property type="entry name" value="CABNDNGRPT"/>
</dbReference>
<keyword evidence="4" id="KW-1185">Reference proteome</keyword>
<dbReference type="Proteomes" id="UP001056708">
    <property type="component" value="Chromosome"/>
</dbReference>
<dbReference type="PANTHER" id="PTHR38340:SF1">
    <property type="entry name" value="S-LAYER PROTEIN"/>
    <property type="match status" value="1"/>
</dbReference>
<evidence type="ECO:0000313" key="3">
    <source>
        <dbReference type="EMBL" id="USR92781.1"/>
    </source>
</evidence>
<dbReference type="InterPro" id="IPR011049">
    <property type="entry name" value="Serralysin-like_metalloprot_C"/>
</dbReference>
<dbReference type="SUPFAM" id="SSF51120">
    <property type="entry name" value="beta-Roll"/>
    <property type="match status" value="1"/>
</dbReference>
<accession>A0ABY5AVL4</accession>
<keyword evidence="2" id="KW-0964">Secreted</keyword>
<evidence type="ECO:0008006" key="5">
    <source>
        <dbReference type="Google" id="ProtNLM"/>
    </source>
</evidence>
<name>A0ABY5AVL4_9CYAN</name>
<dbReference type="EMBL" id="CP098611">
    <property type="protein sequence ID" value="USR92781.1"/>
    <property type="molecule type" value="Genomic_DNA"/>
</dbReference>
<reference evidence="3" key="1">
    <citation type="submission" date="2022-06" db="EMBL/GenBank/DDBJ databases">
        <title>Genome sequence of Phormidium yuhuli AB48 isolated from an industrial photobioreactor environment.</title>
        <authorList>
            <person name="Qiu Y."/>
            <person name="Noonan A.J.C."/>
            <person name="Dofher K."/>
            <person name="Koch M."/>
            <person name="Kieft B."/>
            <person name="Lin X."/>
            <person name="Ziels R.M."/>
            <person name="Hallam S.J."/>
        </authorList>
    </citation>
    <scope>NUCLEOTIDE SEQUENCE</scope>
    <source>
        <strain evidence="3">AB48</strain>
    </source>
</reference>
<evidence type="ECO:0000256" key="1">
    <source>
        <dbReference type="ARBA" id="ARBA00004613"/>
    </source>
</evidence>
<gene>
    <name evidence="3" type="ORF">NEA10_08735</name>
</gene>
<dbReference type="InterPro" id="IPR001343">
    <property type="entry name" value="Hemolysn_Ca-bd"/>
</dbReference>
<dbReference type="Pfam" id="PF00353">
    <property type="entry name" value="HemolysinCabind"/>
    <property type="match status" value="3"/>
</dbReference>
<dbReference type="InterPro" id="IPR050557">
    <property type="entry name" value="RTX_toxin/Mannuronan_C5-epim"/>
</dbReference>
<sequence>MALIDIQLGSDFNFGIAPEGDAVVDFNTLPADQRQLFASSPGIDAIAMGGGNDLAINDNVGRIFFGNAGNDTLIGGAGNDTLAGGRDNDVLIGNGGNNLLFGNLGDDTISAGIGNDTIFGGQGNDVLFGNAGDDFLSGDLGDDTLNGISGRNTLVGGGGNNVLNGGDGDDWLIGGPGANDMRGNGGRNTFVFRSRDVTGDLFQSDVVIDFDPWSDRILVDSFNIVLDDGIDLSNLLSFDGANRSNEVDTIIRIGEQGPILGVVLDITARDLQQRIQNVSPGSLDILF</sequence>
<dbReference type="RefSeq" id="WP_252664958.1">
    <property type="nucleotide sequence ID" value="NZ_CP098611.1"/>
</dbReference>
<comment type="subcellular location">
    <subcellularLocation>
        <location evidence="1">Secreted</location>
    </subcellularLocation>
</comment>
<organism evidence="3 4">
    <name type="scientific">Phormidium yuhuli AB48</name>
    <dbReference type="NCBI Taxonomy" id="2940671"/>
    <lineage>
        <taxon>Bacteria</taxon>
        <taxon>Bacillati</taxon>
        <taxon>Cyanobacteriota</taxon>
        <taxon>Cyanophyceae</taxon>
        <taxon>Oscillatoriophycideae</taxon>
        <taxon>Oscillatoriales</taxon>
        <taxon>Oscillatoriaceae</taxon>
        <taxon>Phormidium</taxon>
        <taxon>Phormidium yuhuli</taxon>
    </lineage>
</organism>
<evidence type="ECO:0000256" key="2">
    <source>
        <dbReference type="ARBA" id="ARBA00022525"/>
    </source>
</evidence>
<evidence type="ECO:0000313" key="4">
    <source>
        <dbReference type="Proteomes" id="UP001056708"/>
    </source>
</evidence>
<dbReference type="Gene3D" id="2.150.10.10">
    <property type="entry name" value="Serralysin-like metalloprotease, C-terminal"/>
    <property type="match status" value="3"/>
</dbReference>
<protein>
    <recommendedName>
        <fullName evidence="5">Calcium-binding protein</fullName>
    </recommendedName>
</protein>
<dbReference type="PANTHER" id="PTHR38340">
    <property type="entry name" value="S-LAYER PROTEIN"/>
    <property type="match status" value="1"/>
</dbReference>
<proteinExistence type="predicted"/>